<feature type="transmembrane region" description="Helical" evidence="8">
    <location>
        <begin position="225"/>
        <end position="255"/>
    </location>
</feature>
<sequence length="359" mass="39532">MNRLQQAVYTLLFVVLSTAILYLSSSFLIPVVLAGVLAMLFIQLCNALERKGLKRGVSSLIAVLLFILAVAIIIGLLSWQLTNFSENIEQMKERMLSLLQQFKNWLESTVGITDQQQRAIIKQQGDATAHSTRNMLTNFAAKTLGLGINTILVLVYIYLLLFYRSRIKQFILKLVPPKNYKETEKIISQAARVSQQYLGGLAGMIVLLWILYGIGFSVVGVENALFFAVLCGILEIIPFVGNITGTATTVLAVVAQGGKSDMIIGVIAVYLLVQFFQTYILEPLVVGNQVNINPLFTIMALTAGELIWGIAGMVLAIPVLGIIKIICDHVPSLTPYGYLIGTEPKTKHKWVQKIKNTAS</sequence>
<dbReference type="InterPro" id="IPR002549">
    <property type="entry name" value="AI-2E-like"/>
</dbReference>
<comment type="similarity">
    <text evidence="2">Belongs to the autoinducer-2 exporter (AI-2E) (TC 2.A.86) family.</text>
</comment>
<evidence type="ECO:0000256" key="8">
    <source>
        <dbReference type="SAM" id="Phobius"/>
    </source>
</evidence>
<evidence type="ECO:0000256" key="7">
    <source>
        <dbReference type="ARBA" id="ARBA00023136"/>
    </source>
</evidence>
<feature type="transmembrane region" description="Helical" evidence="8">
    <location>
        <begin position="60"/>
        <end position="81"/>
    </location>
</feature>
<dbReference type="Pfam" id="PF01594">
    <property type="entry name" value="AI-2E_transport"/>
    <property type="match status" value="1"/>
</dbReference>
<dbReference type="Proteomes" id="UP001501411">
    <property type="component" value="Unassembled WGS sequence"/>
</dbReference>
<feature type="transmembrane region" description="Helical" evidence="8">
    <location>
        <begin position="7"/>
        <end position="23"/>
    </location>
</feature>
<feature type="transmembrane region" description="Helical" evidence="8">
    <location>
        <begin position="29"/>
        <end position="48"/>
    </location>
</feature>
<evidence type="ECO:0000256" key="3">
    <source>
        <dbReference type="ARBA" id="ARBA00022448"/>
    </source>
</evidence>
<evidence type="ECO:0000256" key="2">
    <source>
        <dbReference type="ARBA" id="ARBA00009773"/>
    </source>
</evidence>
<keyword evidence="3" id="KW-0813">Transport</keyword>
<keyword evidence="10" id="KW-1185">Reference proteome</keyword>
<keyword evidence="7 8" id="KW-0472">Membrane</keyword>
<evidence type="ECO:0000256" key="5">
    <source>
        <dbReference type="ARBA" id="ARBA00022692"/>
    </source>
</evidence>
<feature type="transmembrane region" description="Helical" evidence="8">
    <location>
        <begin position="306"/>
        <end position="327"/>
    </location>
</feature>
<keyword evidence="5 8" id="KW-0812">Transmembrane</keyword>
<gene>
    <name evidence="9" type="ORF">GCM10023231_21320</name>
</gene>
<protein>
    <submittedName>
        <fullName evidence="9">AI-2E family transporter</fullName>
    </submittedName>
</protein>
<reference evidence="10" key="1">
    <citation type="journal article" date="2019" name="Int. J. Syst. Evol. Microbiol.">
        <title>The Global Catalogue of Microorganisms (GCM) 10K type strain sequencing project: providing services to taxonomists for standard genome sequencing and annotation.</title>
        <authorList>
            <consortium name="The Broad Institute Genomics Platform"/>
            <consortium name="The Broad Institute Genome Sequencing Center for Infectious Disease"/>
            <person name="Wu L."/>
            <person name="Ma J."/>
        </authorList>
    </citation>
    <scope>NUCLEOTIDE SEQUENCE [LARGE SCALE GENOMIC DNA]</scope>
    <source>
        <strain evidence="10">JCM 18200</strain>
    </source>
</reference>
<evidence type="ECO:0000313" key="9">
    <source>
        <dbReference type="EMBL" id="GAA4792867.1"/>
    </source>
</evidence>
<evidence type="ECO:0000256" key="6">
    <source>
        <dbReference type="ARBA" id="ARBA00022989"/>
    </source>
</evidence>
<keyword evidence="4" id="KW-1003">Cell membrane</keyword>
<dbReference type="PANTHER" id="PTHR21716">
    <property type="entry name" value="TRANSMEMBRANE PROTEIN"/>
    <property type="match status" value="1"/>
</dbReference>
<comment type="caution">
    <text evidence="9">The sequence shown here is derived from an EMBL/GenBank/DDBJ whole genome shotgun (WGS) entry which is preliminary data.</text>
</comment>
<evidence type="ECO:0000256" key="1">
    <source>
        <dbReference type="ARBA" id="ARBA00004651"/>
    </source>
</evidence>
<evidence type="ECO:0000313" key="10">
    <source>
        <dbReference type="Proteomes" id="UP001501411"/>
    </source>
</evidence>
<evidence type="ECO:0000256" key="4">
    <source>
        <dbReference type="ARBA" id="ARBA00022475"/>
    </source>
</evidence>
<feature type="transmembrane region" description="Helical" evidence="8">
    <location>
        <begin position="144"/>
        <end position="163"/>
    </location>
</feature>
<name>A0ABP9BE42_9SPHI</name>
<accession>A0ABP9BE42</accession>
<keyword evidence="6 8" id="KW-1133">Transmembrane helix</keyword>
<proteinExistence type="inferred from homology"/>
<organism evidence="9 10">
    <name type="scientific">Olivibacter ginsenosidimutans</name>
    <dbReference type="NCBI Taxonomy" id="1176537"/>
    <lineage>
        <taxon>Bacteria</taxon>
        <taxon>Pseudomonadati</taxon>
        <taxon>Bacteroidota</taxon>
        <taxon>Sphingobacteriia</taxon>
        <taxon>Sphingobacteriales</taxon>
        <taxon>Sphingobacteriaceae</taxon>
        <taxon>Olivibacter</taxon>
    </lineage>
</organism>
<feature type="transmembrane region" description="Helical" evidence="8">
    <location>
        <begin position="262"/>
        <end position="286"/>
    </location>
</feature>
<feature type="transmembrane region" description="Helical" evidence="8">
    <location>
        <begin position="197"/>
        <end position="219"/>
    </location>
</feature>
<dbReference type="RefSeq" id="WP_345231761.1">
    <property type="nucleotide sequence ID" value="NZ_BAABIQ010000033.1"/>
</dbReference>
<dbReference type="EMBL" id="BAABIQ010000033">
    <property type="protein sequence ID" value="GAA4792867.1"/>
    <property type="molecule type" value="Genomic_DNA"/>
</dbReference>
<dbReference type="PANTHER" id="PTHR21716:SF53">
    <property type="entry name" value="PERMEASE PERM-RELATED"/>
    <property type="match status" value="1"/>
</dbReference>
<comment type="subcellular location">
    <subcellularLocation>
        <location evidence="1">Cell membrane</location>
        <topology evidence="1">Multi-pass membrane protein</topology>
    </subcellularLocation>
</comment>